<evidence type="ECO:0000313" key="1">
    <source>
        <dbReference type="EMBL" id="MFC5431066.1"/>
    </source>
</evidence>
<gene>
    <name evidence="1" type="ORF">ACFPTO_20005</name>
</gene>
<accession>A0ABW0JD21</accession>
<sequence>MDSVGERSFFMAADVALKLAIENMVNKNKFINLTGFLVEFSITRIQKCRLLLNSLWIVDESIMKEKRRALTSCGNSSRCRRQNGCDNG</sequence>
<name>A0ABW0JD21_9BURK</name>
<protein>
    <submittedName>
        <fullName evidence="1">Uncharacterized protein</fullName>
    </submittedName>
</protein>
<dbReference type="Proteomes" id="UP001596103">
    <property type="component" value="Unassembled WGS sequence"/>
</dbReference>
<evidence type="ECO:0000313" key="2">
    <source>
        <dbReference type="Proteomes" id="UP001596103"/>
    </source>
</evidence>
<reference evidence="2" key="1">
    <citation type="journal article" date="2019" name="Int. J. Syst. Evol. Microbiol.">
        <title>The Global Catalogue of Microorganisms (GCM) 10K type strain sequencing project: providing services to taxonomists for standard genome sequencing and annotation.</title>
        <authorList>
            <consortium name="The Broad Institute Genomics Platform"/>
            <consortium name="The Broad Institute Genome Sequencing Center for Infectious Disease"/>
            <person name="Wu L."/>
            <person name="Ma J."/>
        </authorList>
    </citation>
    <scope>NUCLEOTIDE SEQUENCE [LARGE SCALE GENOMIC DNA]</scope>
    <source>
        <strain evidence="2">CCUG 56042</strain>
    </source>
</reference>
<organism evidence="1 2">
    <name type="scientific">Paraburkholderia denitrificans</name>
    <dbReference type="NCBI Taxonomy" id="694025"/>
    <lineage>
        <taxon>Bacteria</taxon>
        <taxon>Pseudomonadati</taxon>
        <taxon>Pseudomonadota</taxon>
        <taxon>Betaproteobacteria</taxon>
        <taxon>Burkholderiales</taxon>
        <taxon>Burkholderiaceae</taxon>
        <taxon>Paraburkholderia</taxon>
    </lineage>
</organism>
<comment type="caution">
    <text evidence="1">The sequence shown here is derived from an EMBL/GenBank/DDBJ whole genome shotgun (WGS) entry which is preliminary data.</text>
</comment>
<keyword evidence="2" id="KW-1185">Reference proteome</keyword>
<dbReference type="EMBL" id="JBHSMP010000028">
    <property type="protein sequence ID" value="MFC5431066.1"/>
    <property type="molecule type" value="Genomic_DNA"/>
</dbReference>
<proteinExistence type="predicted"/>